<proteinExistence type="inferred from homology"/>
<feature type="binding site" evidence="2">
    <location>
        <position position="64"/>
    </location>
    <ligand>
        <name>substrate</name>
    </ligand>
</feature>
<dbReference type="GO" id="GO:0000287">
    <property type="term" value="F:magnesium ion binding"/>
    <property type="evidence" value="ECO:0007669"/>
    <property type="project" value="UniProtKB-UniRule"/>
</dbReference>
<dbReference type="Proteomes" id="UP000176714">
    <property type="component" value="Unassembled WGS sequence"/>
</dbReference>
<feature type="binding site" evidence="2">
    <location>
        <begin position="60"/>
        <end position="62"/>
    </location>
    <ligand>
        <name>substrate</name>
    </ligand>
</feature>
<feature type="binding site" evidence="2">
    <location>
        <position position="176"/>
    </location>
    <ligand>
        <name>substrate</name>
    </ligand>
</feature>
<evidence type="ECO:0000313" key="3">
    <source>
        <dbReference type="EMBL" id="OGG76417.1"/>
    </source>
</evidence>
<keyword evidence="2" id="KW-0460">Magnesium</keyword>
<dbReference type="CDD" id="cd00475">
    <property type="entry name" value="Cis_IPPS"/>
    <property type="match status" value="1"/>
</dbReference>
<name>A0A1F6ES42_9BACT</name>
<dbReference type="InterPro" id="IPR036424">
    <property type="entry name" value="UPP_synth-like_sf"/>
</dbReference>
<dbReference type="STRING" id="1798516.A2950_00985"/>
<dbReference type="PANTHER" id="PTHR10291">
    <property type="entry name" value="DEHYDRODOLICHYL DIPHOSPHATE SYNTHASE FAMILY MEMBER"/>
    <property type="match status" value="1"/>
</dbReference>
<feature type="binding site" evidence="2">
    <location>
        <position position="32"/>
    </location>
    <ligand>
        <name>substrate</name>
    </ligand>
</feature>
<dbReference type="GO" id="GO:0016094">
    <property type="term" value="P:polyprenol biosynthetic process"/>
    <property type="evidence" value="ECO:0007669"/>
    <property type="project" value="TreeGrafter"/>
</dbReference>
<dbReference type="HAMAP" id="MF_01139">
    <property type="entry name" value="ISPT"/>
    <property type="match status" value="1"/>
</dbReference>
<comment type="similarity">
    <text evidence="2">Belongs to the UPP synthase family.</text>
</comment>
<dbReference type="AlphaFoldDB" id="A0A1F6ES42"/>
<feature type="active site" description="Proton acceptor" evidence="2">
    <location>
        <position position="63"/>
    </location>
</feature>
<keyword evidence="1 2" id="KW-0808">Transferase</keyword>
<comment type="caution">
    <text evidence="3">The sequence shown here is derived from an EMBL/GenBank/DDBJ whole genome shotgun (WGS) entry which is preliminary data.</text>
</comment>
<feature type="binding site" evidence="2">
    <location>
        <position position="15"/>
    </location>
    <ligand>
        <name>Mg(2+)</name>
        <dbReference type="ChEBI" id="CHEBI:18420"/>
    </ligand>
</feature>
<comment type="subunit">
    <text evidence="2">Homodimer.</text>
</comment>
<feature type="binding site" evidence="2">
    <location>
        <position position="195"/>
    </location>
    <ligand>
        <name>Mg(2+)</name>
        <dbReference type="ChEBI" id="CHEBI:18420"/>
    </ligand>
</feature>
<feature type="binding site" evidence="2">
    <location>
        <position position="20"/>
    </location>
    <ligand>
        <name>substrate</name>
    </ligand>
</feature>
<feature type="active site" evidence="2">
    <location>
        <position position="15"/>
    </location>
</feature>
<evidence type="ECO:0000256" key="2">
    <source>
        <dbReference type="HAMAP-Rule" id="MF_01139"/>
    </source>
</evidence>
<evidence type="ECO:0000313" key="4">
    <source>
        <dbReference type="Proteomes" id="UP000176714"/>
    </source>
</evidence>
<sequence length="227" mass="25983">MTGPSRATCVGIILDGNRRWAKERGLSKLEGHRAGMEKIKDATRFVRASGVSHLVVYAFSTENWNRDAEEVSYLMDLFLETMKKELKELGKEGVRVRFVGQRERFSKELQSGMNETEEQTRKNDTFTLWVCLSYGGRAEIVSAARAAAASGAEITEESLAHHLWTREMPDPDIIIRTSGEKRLSGFLTWQSVYSELFFTDTKWPAFTEEEFDAILAEFSQRERRRGK</sequence>
<accession>A0A1F6ES42</accession>
<dbReference type="PROSITE" id="PS01066">
    <property type="entry name" value="UPP_SYNTHASE"/>
    <property type="match status" value="1"/>
</dbReference>
<keyword evidence="2" id="KW-0479">Metal-binding</keyword>
<comment type="cofactor">
    <cofactor evidence="2">
        <name>Mg(2+)</name>
        <dbReference type="ChEBI" id="CHEBI:18420"/>
    </cofactor>
    <text evidence="2">Binds 2 magnesium ions per subunit.</text>
</comment>
<dbReference type="InterPro" id="IPR018520">
    <property type="entry name" value="UPP_synth-like_CS"/>
</dbReference>
<dbReference type="SUPFAM" id="SSF64005">
    <property type="entry name" value="Undecaprenyl diphosphate synthase"/>
    <property type="match status" value="1"/>
</dbReference>
<organism evidence="3 4">
    <name type="scientific">Candidatus Kaiserbacteria bacterium RIFCSPLOWO2_01_FULL_55_19</name>
    <dbReference type="NCBI Taxonomy" id="1798516"/>
    <lineage>
        <taxon>Bacteria</taxon>
        <taxon>Candidatus Kaiseribacteriota</taxon>
    </lineage>
</organism>
<dbReference type="Gene3D" id="3.40.1180.10">
    <property type="entry name" value="Decaprenyl diphosphate synthase-like"/>
    <property type="match status" value="1"/>
</dbReference>
<dbReference type="Pfam" id="PF01255">
    <property type="entry name" value="Prenyltransf"/>
    <property type="match status" value="1"/>
</dbReference>
<reference evidence="3 4" key="1">
    <citation type="journal article" date="2016" name="Nat. Commun.">
        <title>Thousands of microbial genomes shed light on interconnected biogeochemical processes in an aquifer system.</title>
        <authorList>
            <person name="Anantharaman K."/>
            <person name="Brown C.T."/>
            <person name="Hug L.A."/>
            <person name="Sharon I."/>
            <person name="Castelle C.J."/>
            <person name="Probst A.J."/>
            <person name="Thomas B.C."/>
            <person name="Singh A."/>
            <person name="Wilkins M.J."/>
            <person name="Karaoz U."/>
            <person name="Brodie E.L."/>
            <person name="Williams K.H."/>
            <person name="Hubbard S.S."/>
            <person name="Banfield J.F."/>
        </authorList>
    </citation>
    <scope>NUCLEOTIDE SEQUENCE [LARGE SCALE GENOMIC DNA]</scope>
</reference>
<dbReference type="GO" id="GO:0045547">
    <property type="term" value="F:ditrans,polycis-polyprenyl diphosphate synthase [(2E,6E)-farnesyl diphosphate specific] activity"/>
    <property type="evidence" value="ECO:0007669"/>
    <property type="project" value="TreeGrafter"/>
</dbReference>
<gene>
    <name evidence="3" type="ORF">A2950_00985</name>
</gene>
<dbReference type="EC" id="2.5.1.-" evidence="2"/>
<dbReference type="PANTHER" id="PTHR10291:SF0">
    <property type="entry name" value="DEHYDRODOLICHYL DIPHOSPHATE SYNTHASE 2"/>
    <property type="match status" value="1"/>
</dbReference>
<protein>
    <recommendedName>
        <fullName evidence="2">Isoprenyl transferase</fullName>
        <ecNumber evidence="2">2.5.1.-</ecNumber>
    </recommendedName>
</protein>
<comment type="function">
    <text evidence="2">Catalyzes the condensation of isopentenyl diphosphate (IPP) with allylic pyrophosphates generating different type of terpenoids.</text>
</comment>
<dbReference type="EMBL" id="MFMD01000022">
    <property type="protein sequence ID" value="OGG76417.1"/>
    <property type="molecule type" value="Genomic_DNA"/>
</dbReference>
<feature type="binding site" evidence="2">
    <location>
        <begin position="182"/>
        <end position="184"/>
    </location>
    <ligand>
        <name>substrate</name>
    </ligand>
</feature>
<evidence type="ECO:0000256" key="1">
    <source>
        <dbReference type="ARBA" id="ARBA00022679"/>
    </source>
</evidence>
<dbReference type="NCBIfam" id="TIGR00055">
    <property type="entry name" value="uppS"/>
    <property type="match status" value="1"/>
</dbReference>
<feature type="binding site" evidence="2">
    <location>
        <position position="66"/>
    </location>
    <ligand>
        <name>substrate</name>
    </ligand>
</feature>
<dbReference type="InterPro" id="IPR001441">
    <property type="entry name" value="UPP_synth-like"/>
</dbReference>
<feature type="binding site" evidence="2">
    <location>
        <begin position="16"/>
        <end position="19"/>
    </location>
    <ligand>
        <name>substrate</name>
    </ligand>
</feature>
<feature type="binding site" evidence="2">
    <location>
        <position position="28"/>
    </location>
    <ligand>
        <name>substrate</name>
    </ligand>
</feature>